<dbReference type="HAMAP" id="MF_00057">
    <property type="entry name" value="KdsB"/>
    <property type="match status" value="1"/>
</dbReference>
<evidence type="ECO:0000256" key="5">
    <source>
        <dbReference type="HAMAP-Rule" id="MF_00057"/>
    </source>
</evidence>
<proteinExistence type="inferred from homology"/>
<dbReference type="InParanoid" id="A0A2I1DL19"/>
<evidence type="ECO:0000313" key="7">
    <source>
        <dbReference type="Proteomes" id="UP000234329"/>
    </source>
</evidence>
<keyword evidence="4 5" id="KW-0448">Lipopolysaccharide biosynthesis</keyword>
<comment type="subcellular location">
    <subcellularLocation>
        <location evidence="5">Cytoplasm</location>
    </subcellularLocation>
    <subcellularLocation>
        <location evidence="1">Membrane</location>
    </subcellularLocation>
</comment>
<dbReference type="InterPro" id="IPR029044">
    <property type="entry name" value="Nucleotide-diphossugar_trans"/>
</dbReference>
<keyword evidence="5" id="KW-0963">Cytoplasm</keyword>
<organism evidence="6 7">
    <name type="scientific">Acidithiobacillus marinus</name>
    <dbReference type="NCBI Taxonomy" id="187490"/>
    <lineage>
        <taxon>Bacteria</taxon>
        <taxon>Pseudomonadati</taxon>
        <taxon>Pseudomonadota</taxon>
        <taxon>Acidithiobacillia</taxon>
        <taxon>Acidithiobacillales</taxon>
        <taxon>Acidithiobacillaceae</taxon>
        <taxon>Acidithiobacillus</taxon>
    </lineage>
</organism>
<dbReference type="SUPFAM" id="SSF53448">
    <property type="entry name" value="Nucleotide-diphospho-sugar transferases"/>
    <property type="match status" value="1"/>
</dbReference>
<sequence length="252" mass="27929">MSFCVLIPARLASTRLPRKVLLEVGGLPMIEQVRRRAVESGASRVVVAADHPEIVACIEAHGGEALLTSPDHVCGTERLAEAARLLDLPADTVIVNLQGDEPGMPPALLQATAKLLLENAALKMATAAVPIHHWGELADPHAVKLICNDQGHARYFSRAPIPWYRQYFPMQSQDPLPDGGHWWRHIGLYAYRHQFLQDYARWPTSPLEQIESLEQMRALERGVQIAVYCSAEVPLAGVDTLADLERVRCLFP</sequence>
<dbReference type="OrthoDB" id="9815559at2"/>
<protein>
    <recommendedName>
        <fullName evidence="5">3-deoxy-manno-octulosonate cytidylyltransferase</fullName>
        <ecNumber evidence="5">2.7.7.38</ecNumber>
    </recommendedName>
    <alternativeName>
        <fullName evidence="5">CMP-2-keto-3-deoxyoctulosonic acid synthase</fullName>
        <shortName evidence="5">CKS</shortName>
        <shortName evidence="5">CMP-KDO synthase</shortName>
    </alternativeName>
</protein>
<dbReference type="FunFam" id="3.90.550.10:FF:000011">
    <property type="entry name" value="3-deoxy-manno-octulosonate cytidylyltransferase"/>
    <property type="match status" value="1"/>
</dbReference>
<evidence type="ECO:0000313" key="6">
    <source>
        <dbReference type="EMBL" id="PKY10564.1"/>
    </source>
</evidence>
<dbReference type="GO" id="GO:0005829">
    <property type="term" value="C:cytosol"/>
    <property type="evidence" value="ECO:0007669"/>
    <property type="project" value="TreeGrafter"/>
</dbReference>
<keyword evidence="3 5" id="KW-0548">Nucleotidyltransferase</keyword>
<evidence type="ECO:0000256" key="3">
    <source>
        <dbReference type="ARBA" id="ARBA00022695"/>
    </source>
</evidence>
<dbReference type="Gene3D" id="3.90.550.10">
    <property type="entry name" value="Spore Coat Polysaccharide Biosynthesis Protein SpsA, Chain A"/>
    <property type="match status" value="1"/>
</dbReference>
<reference evidence="6 7" key="1">
    <citation type="submission" date="2017-03" db="EMBL/GenBank/DDBJ databases">
        <title>Draft genime sequence of the acidophilic sulfur-oxidizing bacterium Acidithiobacillus sp. SH, isolated from seawater.</title>
        <authorList>
            <person name="Sharmin S."/>
            <person name="Tokuhisa M."/>
            <person name="Kanao T."/>
            <person name="Kamimura K."/>
        </authorList>
    </citation>
    <scope>NUCLEOTIDE SEQUENCE [LARGE SCALE GENOMIC DNA]</scope>
    <source>
        <strain evidence="6 7">SH</strain>
    </source>
</reference>
<comment type="similarity">
    <text evidence="5">Belongs to the KdsB family.</text>
</comment>
<dbReference type="PANTHER" id="PTHR42866">
    <property type="entry name" value="3-DEOXY-MANNO-OCTULOSONATE CYTIDYLYLTRANSFERASE"/>
    <property type="match status" value="1"/>
</dbReference>
<dbReference type="GO" id="GO:0033468">
    <property type="term" value="P:CMP-keto-3-deoxy-D-manno-octulosonic acid biosynthetic process"/>
    <property type="evidence" value="ECO:0007669"/>
    <property type="project" value="UniProtKB-UniRule"/>
</dbReference>
<dbReference type="EC" id="2.7.7.38" evidence="5"/>
<evidence type="ECO:0000256" key="4">
    <source>
        <dbReference type="ARBA" id="ARBA00022985"/>
    </source>
</evidence>
<evidence type="ECO:0000256" key="1">
    <source>
        <dbReference type="ARBA" id="ARBA00004370"/>
    </source>
</evidence>
<dbReference type="UniPathway" id="UPA00358">
    <property type="reaction ID" value="UER00476"/>
</dbReference>
<dbReference type="InterPro" id="IPR003329">
    <property type="entry name" value="Cytidylyl_trans"/>
</dbReference>
<dbReference type="GO" id="GO:0008690">
    <property type="term" value="F:3-deoxy-manno-octulosonate cytidylyltransferase activity"/>
    <property type="evidence" value="ECO:0007669"/>
    <property type="project" value="UniProtKB-UniRule"/>
</dbReference>
<dbReference type="Proteomes" id="UP000234329">
    <property type="component" value="Unassembled WGS sequence"/>
</dbReference>
<keyword evidence="2 5" id="KW-0808">Transferase</keyword>
<keyword evidence="7" id="KW-1185">Reference proteome</keyword>
<comment type="catalytic activity">
    <reaction evidence="5">
        <text>3-deoxy-alpha-D-manno-oct-2-ulosonate + CTP = CMP-3-deoxy-beta-D-manno-octulosonate + diphosphate</text>
        <dbReference type="Rhea" id="RHEA:23448"/>
        <dbReference type="ChEBI" id="CHEBI:33019"/>
        <dbReference type="ChEBI" id="CHEBI:37563"/>
        <dbReference type="ChEBI" id="CHEBI:85986"/>
        <dbReference type="ChEBI" id="CHEBI:85987"/>
        <dbReference type="EC" id="2.7.7.38"/>
    </reaction>
</comment>
<dbReference type="NCBIfam" id="TIGR00466">
    <property type="entry name" value="kdsB"/>
    <property type="match status" value="1"/>
</dbReference>
<accession>A0A2I1DL19</accession>
<dbReference type="GO" id="GO:0016020">
    <property type="term" value="C:membrane"/>
    <property type="evidence" value="ECO:0007669"/>
    <property type="project" value="UniProtKB-SubCell"/>
</dbReference>
<dbReference type="Pfam" id="PF02348">
    <property type="entry name" value="CTP_transf_3"/>
    <property type="match status" value="1"/>
</dbReference>
<dbReference type="AlphaFoldDB" id="A0A2I1DL19"/>
<dbReference type="PANTHER" id="PTHR42866:SF2">
    <property type="entry name" value="3-DEOXY-MANNO-OCTULOSONATE CYTIDYLYLTRANSFERASE, MITOCHONDRIAL"/>
    <property type="match status" value="1"/>
</dbReference>
<dbReference type="RefSeq" id="WP_101537863.1">
    <property type="nucleotide sequence ID" value="NZ_MXAV01000034.1"/>
</dbReference>
<dbReference type="EMBL" id="MXAV01000034">
    <property type="protein sequence ID" value="PKY10564.1"/>
    <property type="molecule type" value="Genomic_DNA"/>
</dbReference>
<dbReference type="CDD" id="cd02517">
    <property type="entry name" value="CMP-KDO-Synthetase"/>
    <property type="match status" value="1"/>
</dbReference>
<gene>
    <name evidence="5" type="primary">kdsB</name>
    <name evidence="6" type="ORF">B1757_08260</name>
</gene>
<dbReference type="InterPro" id="IPR004528">
    <property type="entry name" value="KdsB"/>
</dbReference>
<evidence type="ECO:0000256" key="2">
    <source>
        <dbReference type="ARBA" id="ARBA00022679"/>
    </source>
</evidence>
<dbReference type="FunCoup" id="A0A2I1DL19">
    <property type="interactions" value="433"/>
</dbReference>
<name>A0A2I1DL19_9PROT</name>
<dbReference type="GO" id="GO:0009103">
    <property type="term" value="P:lipopolysaccharide biosynthetic process"/>
    <property type="evidence" value="ECO:0007669"/>
    <property type="project" value="UniProtKB-UniRule"/>
</dbReference>
<dbReference type="NCBIfam" id="NF003952">
    <property type="entry name" value="PRK05450.1-5"/>
    <property type="match status" value="1"/>
</dbReference>
<comment type="caution">
    <text evidence="6">The sequence shown here is derived from an EMBL/GenBank/DDBJ whole genome shotgun (WGS) entry which is preliminary data.</text>
</comment>
<comment type="pathway">
    <text evidence="5">Nucleotide-sugar biosynthesis; CMP-3-deoxy-D-manno-octulosonate biosynthesis; CMP-3-deoxy-D-manno-octulosonate from 3-deoxy-D-manno-octulosonate and CTP: step 1/1.</text>
</comment>
<comment type="function">
    <text evidence="5">Activates KDO (a required 8-carbon sugar) for incorporation into bacterial lipopolysaccharide in Gram-negative bacteria.</text>
</comment>